<dbReference type="Proteomes" id="UP000515123">
    <property type="component" value="Linkage group 9"/>
</dbReference>
<dbReference type="InterPro" id="IPR036749">
    <property type="entry name" value="Expansin_CBD_sf"/>
</dbReference>
<feature type="domain" description="Expansin-like CBD" evidence="6">
    <location>
        <begin position="168"/>
        <end position="255"/>
    </location>
</feature>
<name>A0A6P5FJ58_ANACO</name>
<dbReference type="SUPFAM" id="SSF50685">
    <property type="entry name" value="Barwin-like endoglucanases"/>
    <property type="match status" value="1"/>
</dbReference>
<dbReference type="PROSITE" id="PS50843">
    <property type="entry name" value="EXPANSIN_CBD"/>
    <property type="match status" value="1"/>
</dbReference>
<comment type="subcellular location">
    <subcellularLocation>
        <location evidence="1">Secreted</location>
    </subcellularLocation>
</comment>
<reference evidence="7" key="1">
    <citation type="journal article" date="2015" name="Nat. Genet.">
        <title>The pineapple genome and the evolution of CAM photosynthesis.</title>
        <authorList>
            <person name="Ming R."/>
            <person name="VanBuren R."/>
            <person name="Wai C.M."/>
            <person name="Tang H."/>
            <person name="Schatz M.C."/>
            <person name="Bowers J.E."/>
            <person name="Lyons E."/>
            <person name="Wang M.L."/>
            <person name="Chen J."/>
            <person name="Biggers E."/>
            <person name="Zhang J."/>
            <person name="Huang L."/>
            <person name="Zhang L."/>
            <person name="Miao W."/>
            <person name="Zhang J."/>
            <person name="Ye Z."/>
            <person name="Miao C."/>
            <person name="Lin Z."/>
            <person name="Wang H."/>
            <person name="Zhou H."/>
            <person name="Yim W.C."/>
            <person name="Priest H.D."/>
            <person name="Zheng C."/>
            <person name="Woodhouse M."/>
            <person name="Edger P.P."/>
            <person name="Guyot R."/>
            <person name="Guo H.B."/>
            <person name="Guo H."/>
            <person name="Zheng G."/>
            <person name="Singh R."/>
            <person name="Sharma A."/>
            <person name="Min X."/>
            <person name="Zheng Y."/>
            <person name="Lee H."/>
            <person name="Gurtowski J."/>
            <person name="Sedlazeck F.J."/>
            <person name="Harkess A."/>
            <person name="McKain M.R."/>
            <person name="Liao Z."/>
            <person name="Fang J."/>
            <person name="Liu J."/>
            <person name="Zhang X."/>
            <person name="Zhang Q."/>
            <person name="Hu W."/>
            <person name="Qin Y."/>
            <person name="Wang K."/>
            <person name="Chen L.Y."/>
            <person name="Shirley N."/>
            <person name="Lin Y.R."/>
            <person name="Liu L.Y."/>
            <person name="Hernandez A.G."/>
            <person name="Wright C.L."/>
            <person name="Bulone V."/>
            <person name="Tuskan G.A."/>
            <person name="Heath K."/>
            <person name="Zee F."/>
            <person name="Moore P.H."/>
            <person name="Sunkar R."/>
            <person name="Leebens-Mack J.H."/>
            <person name="Mockler T."/>
            <person name="Bennetzen J.L."/>
            <person name="Freeling M."/>
            <person name="Sankoff D."/>
            <person name="Paterson A.H."/>
            <person name="Zhu X."/>
            <person name="Yang X."/>
            <person name="Smith J.A."/>
            <person name="Cushman J.C."/>
            <person name="Paull R.E."/>
            <person name="Yu Q."/>
        </authorList>
    </citation>
    <scope>NUCLEOTIDE SEQUENCE [LARGE SCALE GENOMIC DNA]</scope>
    <source>
        <strain evidence="7">cv. F153</strain>
    </source>
</reference>
<dbReference type="InterPro" id="IPR009009">
    <property type="entry name" value="RlpA-like_DPBB"/>
</dbReference>
<dbReference type="CDD" id="cd22277">
    <property type="entry name" value="DPBB_EXLB_N"/>
    <property type="match status" value="1"/>
</dbReference>
<evidence type="ECO:0000259" key="5">
    <source>
        <dbReference type="PROSITE" id="PS50842"/>
    </source>
</evidence>
<gene>
    <name evidence="8" type="primary">LOC109715652</name>
</gene>
<proteinExistence type="inferred from homology"/>
<dbReference type="AlphaFoldDB" id="A0A6P5FJ58"/>
<evidence type="ECO:0000256" key="2">
    <source>
        <dbReference type="ARBA" id="ARBA00022525"/>
    </source>
</evidence>
<dbReference type="InterPro" id="IPR036908">
    <property type="entry name" value="RlpA-like_sf"/>
</dbReference>
<feature type="signal peptide" evidence="4">
    <location>
        <begin position="1"/>
        <end position="25"/>
    </location>
</feature>
<evidence type="ECO:0000256" key="1">
    <source>
        <dbReference type="ARBA" id="ARBA00004613"/>
    </source>
</evidence>
<dbReference type="Pfam" id="PF01357">
    <property type="entry name" value="Expansin_C"/>
    <property type="match status" value="1"/>
</dbReference>
<accession>A0A6P5FJ58</accession>
<dbReference type="PANTHER" id="PTHR31692:SF92">
    <property type="entry name" value="EXPANSIN-LIKE B1"/>
    <property type="match status" value="1"/>
</dbReference>
<dbReference type="PRINTS" id="PR01225">
    <property type="entry name" value="EXPANSNFAMLY"/>
</dbReference>
<dbReference type="Gene3D" id="2.40.40.10">
    <property type="entry name" value="RlpA-like domain"/>
    <property type="match status" value="1"/>
</dbReference>
<dbReference type="PANTHER" id="PTHR31692">
    <property type="entry name" value="EXPANSIN-B3"/>
    <property type="match status" value="1"/>
</dbReference>
<feature type="domain" description="Expansin-like EG45" evidence="5">
    <location>
        <begin position="50"/>
        <end position="154"/>
    </location>
</feature>
<keyword evidence="2" id="KW-0964">Secreted</keyword>
<evidence type="ECO:0000256" key="4">
    <source>
        <dbReference type="SAM" id="SignalP"/>
    </source>
</evidence>
<dbReference type="RefSeq" id="XP_020096356.1">
    <property type="nucleotide sequence ID" value="XM_020240767.1"/>
</dbReference>
<keyword evidence="4" id="KW-0732">Signal</keyword>
<dbReference type="Gene3D" id="2.60.40.760">
    <property type="entry name" value="Expansin, cellulose-binding-like domain"/>
    <property type="match status" value="1"/>
</dbReference>
<evidence type="ECO:0000256" key="3">
    <source>
        <dbReference type="RuleBase" id="RU003460"/>
    </source>
</evidence>
<protein>
    <submittedName>
        <fullName evidence="8">Expansin-like B1</fullName>
    </submittedName>
</protein>
<comment type="similarity">
    <text evidence="3">Belongs to the expansin family.</text>
</comment>
<dbReference type="GeneID" id="109715652"/>
<dbReference type="OrthoDB" id="5823761at2759"/>
<dbReference type="InterPro" id="IPR007118">
    <property type="entry name" value="Expan_Lol_pI"/>
</dbReference>
<evidence type="ECO:0000259" key="6">
    <source>
        <dbReference type="PROSITE" id="PS50843"/>
    </source>
</evidence>
<evidence type="ECO:0000313" key="8">
    <source>
        <dbReference type="RefSeq" id="XP_020096356.1"/>
    </source>
</evidence>
<dbReference type="InterPro" id="IPR007112">
    <property type="entry name" value="Expansin/allergen_DPBB_dom"/>
</dbReference>
<dbReference type="GO" id="GO:0005576">
    <property type="term" value="C:extracellular region"/>
    <property type="evidence" value="ECO:0007669"/>
    <property type="project" value="UniProtKB-SubCell"/>
</dbReference>
<dbReference type="SUPFAM" id="SSF49590">
    <property type="entry name" value="PHL pollen allergen"/>
    <property type="match status" value="1"/>
</dbReference>
<evidence type="ECO:0000313" key="7">
    <source>
        <dbReference type="Proteomes" id="UP000515123"/>
    </source>
</evidence>
<keyword evidence="7" id="KW-1185">Reference proteome</keyword>
<reference evidence="8" key="2">
    <citation type="submission" date="2025-08" db="UniProtKB">
        <authorList>
            <consortium name="RefSeq"/>
        </authorList>
    </citation>
    <scope>IDENTIFICATION</scope>
    <source>
        <tissue evidence="8">Leaf</tissue>
    </source>
</reference>
<feature type="chain" id="PRO_5027724004" evidence="4">
    <location>
        <begin position="26"/>
        <end position="262"/>
    </location>
</feature>
<organism evidence="7 8">
    <name type="scientific">Ananas comosus</name>
    <name type="common">Pineapple</name>
    <name type="synonym">Ananas ananas</name>
    <dbReference type="NCBI Taxonomy" id="4615"/>
    <lineage>
        <taxon>Eukaryota</taxon>
        <taxon>Viridiplantae</taxon>
        <taxon>Streptophyta</taxon>
        <taxon>Embryophyta</taxon>
        <taxon>Tracheophyta</taxon>
        <taxon>Spermatophyta</taxon>
        <taxon>Magnoliopsida</taxon>
        <taxon>Liliopsida</taxon>
        <taxon>Poales</taxon>
        <taxon>Bromeliaceae</taxon>
        <taxon>Bromelioideae</taxon>
        <taxon>Ananas</taxon>
    </lineage>
</organism>
<dbReference type="Pfam" id="PF03330">
    <property type="entry name" value="DPBB_1"/>
    <property type="match status" value="1"/>
</dbReference>
<dbReference type="InterPro" id="IPR007117">
    <property type="entry name" value="Expansin_CBD"/>
</dbReference>
<dbReference type="PROSITE" id="PS50842">
    <property type="entry name" value="EXPANSIN_EG45"/>
    <property type="match status" value="1"/>
</dbReference>
<sequence length="262" mass="28092">MALPLQYLLLVLLLPALLFLPMAMADSCSDCFVQSRAAYYPNSDQEGTETGACEYGAYGATLNGGDVSAASNLYRNGVGCGACYQVRCTNSDLCSTDGVTIVITDSGSSDNTDFILSQHAFAKMGQTPDAGASLLALGAVGIEYRRVPCSYPQKNITIKIDNSSNFPYYLAFQIWYQQGDKDITAVQLCETVNLTCKLLDRSHGAVWAVVSPPTGPLSVRMLLSGNDDDDDDDETWVVPTNTIPQNWTAGAIYDSGVQVSNS</sequence>